<dbReference type="GO" id="GO:0006508">
    <property type="term" value="P:proteolysis"/>
    <property type="evidence" value="ECO:0007669"/>
    <property type="project" value="UniProtKB-KW"/>
</dbReference>
<dbReference type="EMBL" id="CP146256">
    <property type="protein sequence ID" value="XAH73015.1"/>
    <property type="molecule type" value="Genomic_DNA"/>
</dbReference>
<accession>A0ABZ3ET60</accession>
<dbReference type="GO" id="GO:0008233">
    <property type="term" value="F:peptidase activity"/>
    <property type="evidence" value="ECO:0007669"/>
    <property type="project" value="UniProtKB-KW"/>
</dbReference>
<proteinExistence type="predicted"/>
<evidence type="ECO:0000259" key="1">
    <source>
        <dbReference type="Pfam" id="PF10026"/>
    </source>
</evidence>
<dbReference type="InterPro" id="IPR018728">
    <property type="entry name" value="DUF2268"/>
</dbReference>
<keyword evidence="2" id="KW-0645">Protease</keyword>
<gene>
    <name evidence="2" type="ORF">V6984_16095</name>
</gene>
<keyword evidence="2" id="KW-0378">Hydrolase</keyword>
<protein>
    <submittedName>
        <fullName evidence="2">DUF2268 domain-containing putative Zn-dependent protease</fullName>
    </submittedName>
</protein>
<sequence length="283" mass="32923">MDISIIPVYKNLDGYIADVESKVDSVEILWDKYAIDPYWETLCQYAPYDLTDRKPKPVTNIPTLKKQIELLNKINLTKLKDEFIKIALALPNYDDDPIYVAIYPLSDDNSSIKELQNGVVGASTFGNMLININPLANDFKDWIPYVFAHEYHHTVWGNYWYALHGGELDIQFINSLLIDGEADSFALSFYPQLKPKWLFDLSESSEQILWKRHYSKIILKQNVDYSKYMFGDKKSQIPWCAGYTVGFRIVQKFLIKNPDITFRKLVEMRPFDIYEGSGYQVPL</sequence>
<dbReference type="Proteomes" id="UP001451571">
    <property type="component" value="Chromosome"/>
</dbReference>
<dbReference type="RefSeq" id="WP_342756625.1">
    <property type="nucleotide sequence ID" value="NZ_CP146256.1"/>
</dbReference>
<organism evidence="2 3">
    <name type="scientific">Kineothrix sedimenti</name>
    <dbReference type="NCBI Taxonomy" id="3123317"/>
    <lineage>
        <taxon>Bacteria</taxon>
        <taxon>Bacillati</taxon>
        <taxon>Bacillota</taxon>
        <taxon>Clostridia</taxon>
        <taxon>Lachnospirales</taxon>
        <taxon>Lachnospiraceae</taxon>
        <taxon>Kineothrix</taxon>
    </lineage>
</organism>
<evidence type="ECO:0000313" key="3">
    <source>
        <dbReference type="Proteomes" id="UP001451571"/>
    </source>
</evidence>
<evidence type="ECO:0000313" key="2">
    <source>
        <dbReference type="EMBL" id="XAH73015.1"/>
    </source>
</evidence>
<reference evidence="2 3" key="1">
    <citation type="submission" date="2024-02" db="EMBL/GenBank/DDBJ databases">
        <title>Bacterial strain from lacustrine sediment.</title>
        <authorList>
            <person name="Petit C."/>
            <person name="Fadhlaoui K."/>
        </authorList>
    </citation>
    <scope>NUCLEOTIDE SEQUENCE [LARGE SCALE GENOMIC DNA]</scope>
    <source>
        <strain evidence="2 3">IPX-CK</strain>
    </source>
</reference>
<feature type="domain" description="DUF2268" evidence="1">
    <location>
        <begin position="97"/>
        <end position="273"/>
    </location>
</feature>
<dbReference type="Pfam" id="PF10026">
    <property type="entry name" value="DUF2268"/>
    <property type="match status" value="1"/>
</dbReference>
<name>A0ABZ3ET60_9FIRM</name>
<keyword evidence="3" id="KW-1185">Reference proteome</keyword>